<dbReference type="SUPFAM" id="SSF56219">
    <property type="entry name" value="DNase I-like"/>
    <property type="match status" value="2"/>
</dbReference>
<dbReference type="AlphaFoldDB" id="A0A3P8C1R9"/>
<keyword evidence="3" id="KW-1185">Reference proteome</keyword>
<dbReference type="Pfam" id="PF03372">
    <property type="entry name" value="Exo_endo_phos"/>
    <property type="match status" value="2"/>
</dbReference>
<dbReference type="Gene3D" id="3.60.10.10">
    <property type="entry name" value="Endonuclease/exonuclease/phosphatase"/>
    <property type="match status" value="2"/>
</dbReference>
<dbReference type="InterPro" id="IPR005135">
    <property type="entry name" value="Endo/exonuclease/phosphatase"/>
</dbReference>
<proteinExistence type="predicted"/>
<evidence type="ECO:0000313" key="4">
    <source>
        <dbReference type="WBParaSite" id="HPBE_0001950601-mRNA-1"/>
    </source>
</evidence>
<accession>A0A3P8C1R9</accession>
<dbReference type="InterPro" id="IPR036691">
    <property type="entry name" value="Endo/exonu/phosph_ase_sf"/>
</dbReference>
<feature type="domain" description="Endonuclease/exonuclease/phosphatase" evidence="1">
    <location>
        <begin position="352"/>
        <end position="623"/>
    </location>
</feature>
<evidence type="ECO:0000313" key="2">
    <source>
        <dbReference type="EMBL" id="VDP15338.1"/>
    </source>
</evidence>
<reference evidence="4" key="2">
    <citation type="submission" date="2019-09" db="UniProtKB">
        <authorList>
            <consortium name="WormBaseParasite"/>
        </authorList>
    </citation>
    <scope>IDENTIFICATION</scope>
</reference>
<dbReference type="PANTHER" id="PTHR41349">
    <property type="match status" value="1"/>
</dbReference>
<reference evidence="2 3" key="1">
    <citation type="submission" date="2018-11" db="EMBL/GenBank/DDBJ databases">
        <authorList>
            <consortium name="Pathogen Informatics"/>
        </authorList>
    </citation>
    <scope>NUCLEOTIDE SEQUENCE [LARGE SCALE GENOMIC DNA]</scope>
</reference>
<evidence type="ECO:0000259" key="1">
    <source>
        <dbReference type="Pfam" id="PF03372"/>
    </source>
</evidence>
<sequence>MRNAVAAYCACMMVALGSCGSEKIRVMTFNIWNSGSHVEEGLRKVAKHILLIDPDVVALQEIQGKDVLPSLLPFLGKPWTGIASDDIYPDVAILSKHQMIMSSFTKTNRSIGVQLELQSGHLVGFWSVHLDYKSFGPYAANNKMVTSVDQILAGERPMNRAGREQNMQEIQEHPPMVEWLNNSGVVPVILAGDFNSPSHIDWIEETKKEHGNWRVEWPATKVAEEMGLIDSFRELHPNVTEVPGCTWSTVNKFLPDWEFNIPEPQDRIDFILYKGNLVPVESFLYSGAEPLKPMPDHRDNDFPSDHFALITEFDLLFPQYGINANDNLFRALMILLSILCVRYGDSKPIRIMSFNVWLSGRSVLDGVEKIIRHIRDVDADVVAMQEITEESVLNEAIKVLGEDWDWVRCSKTDAYFPDVAILTRLEIKSQCAATSRAVGVVVEAHEAHPVLIWSAHFNYKMFGSLAAQIKLVDSMEHLIMSEHQAGKTLAESADNMNGANVATMIAFRTSGRVKNAHDLLVHPLMVEWQNRGLPVVVAGDLNSPSHLDWIEETRDTHGGWIVKWPVTELFESSGFIDAYRHLHPDILAYPGHTWSPIQSFSKEWDYKYVPEPQDRLDYVFYSAQQEMLGCADEACRVSLGVQIIEPPPISPLR</sequence>
<dbReference type="WBParaSite" id="HPBE_0001950601-mRNA-1">
    <property type="protein sequence ID" value="HPBE_0001950601-mRNA-1"/>
    <property type="gene ID" value="HPBE_0001950601"/>
</dbReference>
<organism evidence="2">
    <name type="scientific">Heligmosomoides polygyrus</name>
    <name type="common">Parasitic roundworm</name>
    <dbReference type="NCBI Taxonomy" id="6339"/>
    <lineage>
        <taxon>Eukaryota</taxon>
        <taxon>Metazoa</taxon>
        <taxon>Ecdysozoa</taxon>
        <taxon>Nematoda</taxon>
        <taxon>Chromadorea</taxon>
        <taxon>Rhabditida</taxon>
        <taxon>Rhabditina</taxon>
        <taxon>Rhabditomorpha</taxon>
        <taxon>Strongyloidea</taxon>
        <taxon>Heligmosomidae</taxon>
        <taxon>Heligmosomoides</taxon>
    </lineage>
</organism>
<feature type="domain" description="Endonuclease/exonuclease/phosphatase" evidence="1">
    <location>
        <begin position="27"/>
        <end position="306"/>
    </location>
</feature>
<name>A0A3P8C1R9_HELPZ</name>
<gene>
    <name evidence="2" type="ORF">HPBE_LOCUS19505</name>
</gene>
<dbReference type="GO" id="GO:0003824">
    <property type="term" value="F:catalytic activity"/>
    <property type="evidence" value="ECO:0007669"/>
    <property type="project" value="InterPro"/>
</dbReference>
<dbReference type="PANTHER" id="PTHR41349:SF1">
    <property type="entry name" value="PROTEIN CBG08683"/>
    <property type="match status" value="1"/>
</dbReference>
<evidence type="ECO:0000313" key="3">
    <source>
        <dbReference type="Proteomes" id="UP000050761"/>
    </source>
</evidence>
<dbReference type="PROSITE" id="PS51257">
    <property type="entry name" value="PROKAR_LIPOPROTEIN"/>
    <property type="match status" value="1"/>
</dbReference>
<dbReference type="EMBL" id="UZAH01031413">
    <property type="protein sequence ID" value="VDP15338.1"/>
    <property type="molecule type" value="Genomic_DNA"/>
</dbReference>
<dbReference type="Proteomes" id="UP000050761">
    <property type="component" value="Unassembled WGS sequence"/>
</dbReference>
<dbReference type="OrthoDB" id="276515at2759"/>
<protein>
    <submittedName>
        <fullName evidence="4">Endo/exonuclease/phosphatase domain-containing protein</fullName>
    </submittedName>
</protein>